<dbReference type="EMBL" id="CP014263">
    <property type="protein sequence ID" value="AQG81862.1"/>
    <property type="molecule type" value="Genomic_DNA"/>
</dbReference>
<dbReference type="OrthoDB" id="9088272at2"/>
<sequence>MKRILTWLFPLLLSGWIVADLLIPRQVDLRQFDPAEVARLDGLMWRSYYERKPLLLFWQSAELLRKQVHAPFWRSFVISYHAAKAAFVFKDGKNRADYNRALPDLNAFYEGINQLSKRPVDVSKAARNELEWWIIRREREQHPPAEWAALQTQVVADLYHVPPATCTDYGRLRTEAMLFRDQRGEAITEADWQRIDNLLRQSYQSLYQAVNISSAP</sequence>
<name>A0A1P9X2K8_9BACT</name>
<evidence type="ECO:0000313" key="2">
    <source>
        <dbReference type="Proteomes" id="UP000187941"/>
    </source>
</evidence>
<organism evidence="1 2">
    <name type="scientific">Spirosoma montaniterrae</name>
    <dbReference type="NCBI Taxonomy" id="1178516"/>
    <lineage>
        <taxon>Bacteria</taxon>
        <taxon>Pseudomonadati</taxon>
        <taxon>Bacteroidota</taxon>
        <taxon>Cytophagia</taxon>
        <taxon>Cytophagales</taxon>
        <taxon>Cytophagaceae</taxon>
        <taxon>Spirosoma</taxon>
    </lineage>
</organism>
<dbReference type="Proteomes" id="UP000187941">
    <property type="component" value="Chromosome"/>
</dbReference>
<proteinExistence type="predicted"/>
<dbReference type="RefSeq" id="WP_077133340.1">
    <property type="nucleotide sequence ID" value="NZ_CP014263.1"/>
</dbReference>
<dbReference type="AlphaFoldDB" id="A0A1P9X2K8"/>
<keyword evidence="2" id="KW-1185">Reference proteome</keyword>
<accession>A0A1P9X2K8</accession>
<reference evidence="1 2" key="1">
    <citation type="submission" date="2016-01" db="EMBL/GenBank/DDBJ databases">
        <authorList>
            <person name="Oliw E.H."/>
        </authorList>
    </citation>
    <scope>NUCLEOTIDE SEQUENCE [LARGE SCALE GENOMIC DNA]</scope>
    <source>
        <strain evidence="1 2">DY10</strain>
    </source>
</reference>
<dbReference type="KEGG" id="smon:AWR27_22700"/>
<gene>
    <name evidence="1" type="ORF">AWR27_22700</name>
</gene>
<protein>
    <submittedName>
        <fullName evidence="1">Uncharacterized protein</fullName>
    </submittedName>
</protein>
<evidence type="ECO:0000313" key="1">
    <source>
        <dbReference type="EMBL" id="AQG81862.1"/>
    </source>
</evidence>